<organism evidence="3 4">
    <name type="scientific">Chitinimonas taiwanensis DSM 18899</name>
    <dbReference type="NCBI Taxonomy" id="1121279"/>
    <lineage>
        <taxon>Bacteria</taxon>
        <taxon>Pseudomonadati</taxon>
        <taxon>Pseudomonadota</taxon>
        <taxon>Betaproteobacteria</taxon>
        <taxon>Neisseriales</taxon>
        <taxon>Chitinibacteraceae</taxon>
        <taxon>Chitinimonas</taxon>
    </lineage>
</organism>
<dbReference type="GO" id="GO:0008081">
    <property type="term" value="F:phosphoric diester hydrolase activity"/>
    <property type="evidence" value="ECO:0007669"/>
    <property type="project" value="InterPro"/>
</dbReference>
<dbReference type="SUPFAM" id="SSF51695">
    <property type="entry name" value="PLC-like phosphodiesterases"/>
    <property type="match status" value="2"/>
</dbReference>
<dbReference type="Pfam" id="PF13449">
    <property type="entry name" value="Phytase-like"/>
    <property type="match status" value="2"/>
</dbReference>
<dbReference type="Proteomes" id="UP000186513">
    <property type="component" value="Unassembled WGS sequence"/>
</dbReference>
<sequence>MHYPRSQSHLVRLAALAAALATLGACSSDDGDTPPSSAFNEPILAGRAVLPATTFADGPSSGHYLSGDLNGQTAPFAKQPVQGFSATLKNADGSFLAMPDNGYGSLENSADFYLRVYTIRPNFKTQSGGDGSVKVENFISLRDPNKLIPFTITNQFSSERLLTGADFDIESMQRASDGTLWFGDEFGPFLLHTDKNGVLLEAPISLPDAENPGKFIRSPQNPYYEEASAVRVMNAVRAHAQSFGATRPPVFSPYHVMLKYDVNGVKSSPDAHYARGANPQPGLTAATSEVFDIASLKSAGYSLVTWTVNDKPRMSELLKAGVSGIISDRPDLLLEAVREFDANKDGTPGDYLLADGRIDASKFDAQGHRGARNLRPENTLPAFEAALDNLMTTLETDSGITKDGVSVLKHDPYIEAQKCRRADGQPYAFADEVLIKHLTLAQLQSGYVCDKLFRGPEQRNDVALSPVSAQLATAKGYISPYVLPKTQDLFDLVSAYITYYSTGAGASHPAAAQRVANARQVRFNIETKLNPRSDSDAHGNVYRERTVSAQQMADTLAGLIVANNLQARADIQSFDFRSLLRVQEKFPAIRTVYLFGDFPIYPDPANSDDGTNMQDEAGQNTPWMAGLYWPYRSTATSLPMRAKRSGGFEGMALSSDGSKLYPLLELPLAGHDAKTLLISEFDLASRSYTGKQFKYVLDAKGTNIGDFILYNASEGIVIERDGSQGDLNGFKKLFQIKLGANGTAVSKTELVNLMALKDPHGISGKNSNGDVGLGNPFAMPFNTIEDVVVIDENTLGVLDDNNFPFSVGRHLGSKQPDDNEFILIKLPKPLALGK</sequence>
<dbReference type="AlphaFoldDB" id="A0A1K2HFJ5"/>
<accession>A0A1K2HFJ5</accession>
<gene>
    <name evidence="3" type="ORF">SAMN02745887_01627</name>
</gene>
<dbReference type="EMBL" id="FPKR01000005">
    <property type="protein sequence ID" value="SFZ75507.1"/>
    <property type="molecule type" value="Genomic_DNA"/>
</dbReference>
<feature type="signal peptide" evidence="1">
    <location>
        <begin position="1"/>
        <end position="27"/>
    </location>
</feature>
<feature type="chain" id="PRO_5011978472" evidence="1">
    <location>
        <begin position="28"/>
        <end position="834"/>
    </location>
</feature>
<dbReference type="Gene3D" id="3.20.20.190">
    <property type="entry name" value="Phosphatidylinositol (PI) phosphodiesterase"/>
    <property type="match status" value="2"/>
</dbReference>
<dbReference type="PANTHER" id="PTHR37957">
    <property type="entry name" value="BLR7070 PROTEIN"/>
    <property type="match status" value="1"/>
</dbReference>
<name>A0A1K2HFJ5_9NEIS</name>
<dbReference type="PANTHER" id="PTHR37957:SF1">
    <property type="entry name" value="PHYTASE-LIKE DOMAIN-CONTAINING PROTEIN"/>
    <property type="match status" value="1"/>
</dbReference>
<dbReference type="RefSeq" id="WP_084658347.1">
    <property type="nucleotide sequence ID" value="NZ_FPKR01000005.1"/>
</dbReference>
<keyword evidence="1" id="KW-0732">Signal</keyword>
<dbReference type="Pfam" id="PF03009">
    <property type="entry name" value="GDPD"/>
    <property type="match status" value="2"/>
</dbReference>
<evidence type="ECO:0000313" key="3">
    <source>
        <dbReference type="EMBL" id="SFZ75507.1"/>
    </source>
</evidence>
<feature type="domain" description="GP-PDE" evidence="2">
    <location>
        <begin position="363"/>
        <end position="689"/>
    </location>
</feature>
<dbReference type="GO" id="GO:0006629">
    <property type="term" value="P:lipid metabolic process"/>
    <property type="evidence" value="ECO:0007669"/>
    <property type="project" value="InterPro"/>
</dbReference>
<dbReference type="InterPro" id="IPR027372">
    <property type="entry name" value="Phytase-like_dom"/>
</dbReference>
<proteinExistence type="predicted"/>
<dbReference type="OrthoDB" id="384721at2"/>
<dbReference type="InterPro" id="IPR030395">
    <property type="entry name" value="GP_PDE_dom"/>
</dbReference>
<protein>
    <submittedName>
        <fullName evidence="3">Glycerophosphoryl diester phosphodiesterase</fullName>
    </submittedName>
</protein>
<dbReference type="InterPro" id="IPR017946">
    <property type="entry name" value="PLC-like_Pdiesterase_TIM-brl"/>
</dbReference>
<reference evidence="3 4" key="1">
    <citation type="submission" date="2016-11" db="EMBL/GenBank/DDBJ databases">
        <authorList>
            <person name="Jaros S."/>
            <person name="Januszkiewicz K."/>
            <person name="Wedrychowicz H."/>
        </authorList>
    </citation>
    <scope>NUCLEOTIDE SEQUENCE [LARGE SCALE GENOMIC DNA]</scope>
    <source>
        <strain evidence="3 4">DSM 18899</strain>
    </source>
</reference>
<dbReference type="PROSITE" id="PS51257">
    <property type="entry name" value="PROKAR_LIPOPROTEIN"/>
    <property type="match status" value="1"/>
</dbReference>
<evidence type="ECO:0000259" key="2">
    <source>
        <dbReference type="PROSITE" id="PS51704"/>
    </source>
</evidence>
<keyword evidence="4" id="KW-1185">Reference proteome</keyword>
<evidence type="ECO:0000256" key="1">
    <source>
        <dbReference type="SAM" id="SignalP"/>
    </source>
</evidence>
<dbReference type="PROSITE" id="PS51704">
    <property type="entry name" value="GP_PDE"/>
    <property type="match status" value="1"/>
</dbReference>
<evidence type="ECO:0000313" key="4">
    <source>
        <dbReference type="Proteomes" id="UP000186513"/>
    </source>
</evidence>
<dbReference type="STRING" id="1121279.SAMN02745887_01627"/>